<reference evidence="4" key="1">
    <citation type="submission" date="2025-05" db="UniProtKB">
        <authorList>
            <consortium name="RefSeq"/>
        </authorList>
    </citation>
    <scope>NUCLEOTIDE SEQUENCE [LARGE SCALE GENOMIC DNA]</scope>
    <source>
        <strain evidence="4">14028-0561.14</strain>
    </source>
</reference>
<proteinExistence type="predicted"/>
<feature type="compositionally biased region" description="Low complexity" evidence="3">
    <location>
        <begin position="1022"/>
        <end position="1041"/>
    </location>
</feature>
<feature type="coiled-coil region" evidence="2">
    <location>
        <begin position="1790"/>
        <end position="1866"/>
    </location>
</feature>
<feature type="region of interest" description="Disordered" evidence="3">
    <location>
        <begin position="1378"/>
        <end position="1450"/>
    </location>
</feature>
<feature type="region of interest" description="Disordered" evidence="3">
    <location>
        <begin position="1014"/>
        <end position="1057"/>
    </location>
</feature>
<feature type="region of interest" description="Disordered" evidence="3">
    <location>
        <begin position="536"/>
        <end position="560"/>
    </location>
</feature>
<feature type="compositionally biased region" description="Polar residues" evidence="3">
    <location>
        <begin position="1732"/>
        <end position="1746"/>
    </location>
</feature>
<feature type="region of interest" description="Disordered" evidence="3">
    <location>
        <begin position="1955"/>
        <end position="1983"/>
    </location>
</feature>
<reference evidence="5" key="2">
    <citation type="submission" date="2025-08" db="UniProtKB">
        <authorList>
            <consortium name="RefSeq"/>
        </authorList>
    </citation>
    <scope>IDENTIFICATION</scope>
    <source>
        <strain evidence="5">14028-0561.14</strain>
        <tissue evidence="5">Whole fly</tissue>
    </source>
</reference>
<feature type="compositionally biased region" description="Polar residues" evidence="3">
    <location>
        <begin position="1430"/>
        <end position="1448"/>
    </location>
</feature>
<feature type="compositionally biased region" description="Low complexity" evidence="3">
    <location>
        <begin position="1148"/>
        <end position="1166"/>
    </location>
</feature>
<feature type="coiled-coil region" evidence="2">
    <location>
        <begin position="1546"/>
        <end position="1595"/>
    </location>
</feature>
<name>A0A6P4JR95_DROKI</name>
<feature type="region of interest" description="Disordered" evidence="3">
    <location>
        <begin position="126"/>
        <end position="147"/>
    </location>
</feature>
<organism evidence="4 5">
    <name type="scientific">Drosophila kikkawai</name>
    <name type="common">Fruit fly</name>
    <dbReference type="NCBI Taxonomy" id="30033"/>
    <lineage>
        <taxon>Eukaryota</taxon>
        <taxon>Metazoa</taxon>
        <taxon>Ecdysozoa</taxon>
        <taxon>Arthropoda</taxon>
        <taxon>Hexapoda</taxon>
        <taxon>Insecta</taxon>
        <taxon>Pterygota</taxon>
        <taxon>Neoptera</taxon>
        <taxon>Endopterygota</taxon>
        <taxon>Diptera</taxon>
        <taxon>Brachycera</taxon>
        <taxon>Muscomorpha</taxon>
        <taxon>Ephydroidea</taxon>
        <taxon>Drosophilidae</taxon>
        <taxon>Drosophila</taxon>
        <taxon>Sophophora</taxon>
    </lineage>
</organism>
<dbReference type="Proteomes" id="UP001652661">
    <property type="component" value="Chromosome 2L"/>
</dbReference>
<gene>
    <name evidence="5" type="primary">toc</name>
</gene>
<feature type="region of interest" description="Disordered" evidence="3">
    <location>
        <begin position="770"/>
        <end position="871"/>
    </location>
</feature>
<feature type="compositionally biased region" description="Basic and acidic residues" evidence="3">
    <location>
        <begin position="1216"/>
        <end position="1225"/>
    </location>
</feature>
<evidence type="ECO:0000313" key="5">
    <source>
        <dbReference type="RefSeq" id="XP_017037393.1"/>
    </source>
</evidence>
<evidence type="ECO:0000256" key="1">
    <source>
        <dbReference type="ARBA" id="ARBA00023054"/>
    </source>
</evidence>
<feature type="region of interest" description="Disordered" evidence="3">
    <location>
        <begin position="2081"/>
        <end position="2137"/>
    </location>
</feature>
<accession>A0A6P4JR95</accession>
<feature type="compositionally biased region" description="Low complexity" evidence="3">
    <location>
        <begin position="1235"/>
        <end position="1254"/>
    </location>
</feature>
<feature type="compositionally biased region" description="Basic and acidic residues" evidence="3">
    <location>
        <begin position="1412"/>
        <end position="1427"/>
    </location>
</feature>
<feature type="region of interest" description="Disordered" evidence="3">
    <location>
        <begin position="892"/>
        <end position="942"/>
    </location>
</feature>
<feature type="region of interest" description="Disordered" evidence="3">
    <location>
        <begin position="2016"/>
        <end position="2064"/>
    </location>
</feature>
<sequence>MAKDPASSRIPRLDGISRVPKPSNFGLPSSAFTTANRATNSSNTTTTQHIRPPISAPKATQVFQAPGDPAKPRPASSYAPSSAALRDLGSSLKKSASGERINNAVSLLSKRTTTVLKKYFSPKSARMMSDPTEMTSSLPVTPLPAGKQRGMLTNDQFTSSTPMPLLRSDTFVCEDEEQTNGQKLKSTFPQTVGLDSPGLDETKVLVRDGTRIIEETPRTKNSPLADITQIRKPTQIGGINHTAKSTLRKISSMDTTHEIRASLEITQNNATHAINSSGIMGRTMPVIQAKDLTRTMAGNSSPVGNVTKVVEGIGNTTKTLESVGNTTKTLESLGNITETFGNLTKSIDREFNQTKTFERAVNSTKIIESGANLTKNMDDRAGNLTKIMNAGQNLTQTMDAGLNPNKTFENRANLTKVSSARGGNLTKSVIEPGDYTKVIHHGANLTQSMDQLPLLEHISMPSGLDTLSYKGATCREEAMHQEMDDTLDVTLTALAPDKANMKLPLNSTLNTERLLDISGLQSPMHIQLLNLTQELERDNPNRTHRQSGRRSIPQHPLLCLSPQSATTTPHGMRMMGQATPQPVHLLSPLLKQAQSALVLPTRTPDGDIAMDGHNVIDNTLISNSGRGRTRYSFGLDLPDTTLDCSIELVDNSFSSSTQLQQLQQQLLKKQSSFDLDESLGILTPDQMKDFLDSPHNNLMQNLELIRMHHPNLMQLRMEQTPSPEELPLDPIEIKSEIVKQVEASQNQVTAASQQAKLSNSFITSVTSVTSLDTGYQGDGEMSRPASRGACDHSPSNGPHLGRVSRQPSFPPPNPAPLRRQDPMTDSDFFTESDADDVLHRGDRRAQVIDGQLYGPDMMQPSASVPQMEDSCMESSGIFTDVENRCDEEMRQPELEVDVDMSPDDSTQTMRKGQGQPTPNSSQQNQLAPQQRPPSSCLSSSSAATTLSNRTSYCSVDGGSARSFCDEAFSATATPAAAANAGRSPAAVSVQNSTSPRPHASLSSLCTVENFRGSVSSNSSIASPKSCKSGSKSVGKSRGLKSPKSPLNRKQHTPNKWDAVMNKIASNKSLIKTNYNDVKSKVSSTRVMSPGSSSVSASASGSGSGSVSVSVSASVSSSRASPSNVSASARRSPSATPKVPPKVLLVKRSSSSSPSTAKAATATATPHSTPPTRQPLDKGSVGSGSRAGKLPNSPTSTTSPPAKRLQSATLASRNHSYSKDNHKSSHSDLSLLCNATSGVTASSGPPSASVSGSGSPKLVAKTPLRAAKKRDVRNLSISPTDLGPPPKTQQTAKGQSTRTKSSATPTPTSIHKRLNGTTPTSATNGSSNIKGAATKAAAAATIKQTQQTAKLKSMTIIKSTAIAAVSEESLRSGVDQTELQELNNGPTPSGCPTPPAARDSKRSSIGSELPCETEAKLKKCEKEQESKEPSPVSQEASADSNPVTFSCTNEFKPKSEDIQPTISSLTIMPDPCIDIINQYPALKPYTENGIVDYARLAKLFEEVQHERLEEHRKLMGLAVLVQFMSQKLDTFGCQETKEQCARAKGTLEETILLLQLKQNDCEQLREELQAKDLEWAQRQQEQEHLHRTELKQAEEKVMEVQMLAKQRFCELESQLLAKDEENKQVQQAYHNEVSNKLALKQEQLSTAEQKILDLEARLQKSETQKQEMQEKLLRKENSHAIRLSEANQREQELSERVKSLTKELNSLKASKENNERDLRDRLALSQDEISVLRTSSQRRSPCTSLPDTASAEVSRLTSEADSLRCVLELKQAEISALSKAQAEYIRESEERSKLSSRVALLEAQNEMMRTELEAKTEKEKESQQKVEELGKSVEFEKMKLTKLTYAKEELQYHLKQRSEQLQAAEIKIHELSISSQDNSLLNSMHSRCSLGRSSLEFSGTTSSPTSPVMKGMIERNDSVSWTLEIDDEAPKGGPAKIVRRSGSLRCNSERCVIQRRQTVGQNGHSNGAGTNGGSSPAHPNPLSQSMSATTLLRTAGEPEGHPVSRTRSFSVCAKDSASSSGVCVSPAIRRPRQSDGLTLPDWNEDGPLCSSSPQPPSLEVRPRSSTMKLMSNETKKFQEIQESAGEAMVSGANSEDESCSTSSEDMMRSSSASSTASGGSLFKIPKQPPSRMSIEEALPCTPMEVSWSEDAAAEASGLA</sequence>
<evidence type="ECO:0000256" key="2">
    <source>
        <dbReference type="SAM" id="Coils"/>
    </source>
</evidence>
<evidence type="ECO:0000313" key="4">
    <source>
        <dbReference type="Proteomes" id="UP001652661"/>
    </source>
</evidence>
<feature type="region of interest" description="Disordered" evidence="3">
    <location>
        <begin position="1081"/>
        <end position="1327"/>
    </location>
</feature>
<feature type="region of interest" description="Disordered" evidence="3">
    <location>
        <begin position="1"/>
        <end position="82"/>
    </location>
</feature>
<keyword evidence="4" id="KW-1185">Reference proteome</keyword>
<evidence type="ECO:0000256" key="3">
    <source>
        <dbReference type="SAM" id="MobiDB-lite"/>
    </source>
</evidence>
<feature type="compositionally biased region" description="Low complexity" evidence="3">
    <location>
        <begin position="2098"/>
        <end position="2119"/>
    </location>
</feature>
<dbReference type="RefSeq" id="XP_017037393.1">
    <property type="nucleotide sequence ID" value="XM_017181904.3"/>
</dbReference>
<dbReference type="GO" id="GO:0008017">
    <property type="term" value="F:microtubule binding"/>
    <property type="evidence" value="ECO:0007669"/>
    <property type="project" value="TreeGrafter"/>
</dbReference>
<feature type="compositionally biased region" description="Polar residues" evidence="3">
    <location>
        <begin position="1205"/>
        <end position="1214"/>
    </location>
</feature>
<feature type="compositionally biased region" description="Low complexity" evidence="3">
    <location>
        <begin position="29"/>
        <end position="47"/>
    </location>
</feature>
<dbReference type="OrthoDB" id="10038993at2759"/>
<dbReference type="PANTHER" id="PTHR24200:SF11">
    <property type="entry name" value="TOUCAN, ISOFORM A"/>
    <property type="match status" value="1"/>
</dbReference>
<feature type="compositionally biased region" description="Basic and acidic residues" evidence="3">
    <location>
        <begin position="836"/>
        <end position="846"/>
    </location>
</feature>
<feature type="region of interest" description="Disordered" evidence="3">
    <location>
        <begin position="1732"/>
        <end position="1753"/>
    </location>
</feature>
<feature type="compositionally biased region" description="Polar residues" evidence="3">
    <location>
        <begin position="903"/>
        <end position="928"/>
    </location>
</feature>
<feature type="compositionally biased region" description="Low complexity" evidence="3">
    <location>
        <begin position="1081"/>
        <end position="1136"/>
    </location>
</feature>
<keyword evidence="1 2" id="KW-0175">Coiled coil</keyword>
<protein>
    <submittedName>
        <fullName evidence="5">Streptococcal hemagglutinin isoform X1</fullName>
    </submittedName>
</protein>
<dbReference type="PANTHER" id="PTHR24200">
    <property type="entry name" value="TOUCAN, ISOFORM A"/>
    <property type="match status" value="1"/>
</dbReference>
<feature type="coiled-coil region" evidence="2">
    <location>
        <begin position="1629"/>
        <end position="1727"/>
    </location>
</feature>
<dbReference type="GO" id="GO:0005634">
    <property type="term" value="C:nucleus"/>
    <property type="evidence" value="ECO:0007669"/>
    <property type="project" value="TreeGrafter"/>
</dbReference>
<dbReference type="InterPro" id="IPR051293">
    <property type="entry name" value="MTUS1/CCDC69"/>
</dbReference>
<feature type="compositionally biased region" description="Polar residues" evidence="3">
    <location>
        <begin position="1287"/>
        <end position="1327"/>
    </location>
</feature>
<dbReference type="GO" id="GO:0005737">
    <property type="term" value="C:cytoplasm"/>
    <property type="evidence" value="ECO:0007669"/>
    <property type="project" value="TreeGrafter"/>
</dbReference>
<feature type="compositionally biased region" description="Polar residues" evidence="3">
    <location>
        <begin position="1955"/>
        <end position="1967"/>
    </location>
</feature>
<feature type="compositionally biased region" description="Low complexity" evidence="3">
    <location>
        <begin position="73"/>
        <end position="82"/>
    </location>
</feature>